<evidence type="ECO:0000313" key="2">
    <source>
        <dbReference type="Proteomes" id="UP001183643"/>
    </source>
</evidence>
<gene>
    <name evidence="1" type="ORF">J2S41_001691</name>
</gene>
<sequence length="37" mass="3682">MPSVVRARSGVPAPEALPVTAGLTADAPLRARAGAVR</sequence>
<name>A0AAE3YJB9_9ACTN</name>
<dbReference type="AlphaFoldDB" id="A0AAE3YJB9"/>
<evidence type="ECO:0000313" key="1">
    <source>
        <dbReference type="EMBL" id="MDR7274913.1"/>
    </source>
</evidence>
<accession>A0AAE3YJB9</accession>
<proteinExistence type="predicted"/>
<organism evidence="1 2">
    <name type="scientific">Catenuloplanes atrovinosus</name>
    <dbReference type="NCBI Taxonomy" id="137266"/>
    <lineage>
        <taxon>Bacteria</taxon>
        <taxon>Bacillati</taxon>
        <taxon>Actinomycetota</taxon>
        <taxon>Actinomycetes</taxon>
        <taxon>Micromonosporales</taxon>
        <taxon>Micromonosporaceae</taxon>
        <taxon>Catenuloplanes</taxon>
    </lineage>
</organism>
<dbReference type="Proteomes" id="UP001183643">
    <property type="component" value="Unassembled WGS sequence"/>
</dbReference>
<protein>
    <submittedName>
        <fullName evidence="1">Uncharacterized protein</fullName>
    </submittedName>
</protein>
<keyword evidence="2" id="KW-1185">Reference proteome</keyword>
<comment type="caution">
    <text evidence="1">The sequence shown here is derived from an EMBL/GenBank/DDBJ whole genome shotgun (WGS) entry which is preliminary data.</text>
</comment>
<reference evidence="1" key="1">
    <citation type="submission" date="2023-07" db="EMBL/GenBank/DDBJ databases">
        <title>Sequencing the genomes of 1000 actinobacteria strains.</title>
        <authorList>
            <person name="Klenk H.-P."/>
        </authorList>
    </citation>
    <scope>NUCLEOTIDE SEQUENCE</scope>
    <source>
        <strain evidence="1">DSM 44707</strain>
    </source>
</reference>
<dbReference type="EMBL" id="JAVDYB010000001">
    <property type="protein sequence ID" value="MDR7274913.1"/>
    <property type="molecule type" value="Genomic_DNA"/>
</dbReference>